<dbReference type="PANTHER" id="PTHR31896">
    <property type="entry name" value="FAMILY REGULATORY PROTEIN, PUTATIVE (AFU_ORTHOLOGUE AFUA_3G14730)-RELATED"/>
    <property type="match status" value="1"/>
</dbReference>
<dbReference type="Gramene" id="PSAT_LOCUS16001_t1">
    <property type="protein sequence ID" value="CAL5196399.1"/>
    <property type="gene ID" value="PSAT_LOCUS16001"/>
</dbReference>
<reference evidence="2 3" key="1">
    <citation type="journal article" date="2022" name="Nat. Genet.">
        <title>Improved pea reference genome and pan-genome highlight genomic features and evolutionary characteristics.</title>
        <authorList>
            <person name="Yang T."/>
            <person name="Liu R."/>
            <person name="Luo Y."/>
            <person name="Hu S."/>
            <person name="Wang D."/>
            <person name="Wang C."/>
            <person name="Pandey M.K."/>
            <person name="Ge S."/>
            <person name="Xu Q."/>
            <person name="Li N."/>
            <person name="Li G."/>
            <person name="Huang Y."/>
            <person name="Saxena R.K."/>
            <person name="Ji Y."/>
            <person name="Li M."/>
            <person name="Yan X."/>
            <person name="He Y."/>
            <person name="Liu Y."/>
            <person name="Wang X."/>
            <person name="Xiang C."/>
            <person name="Varshney R.K."/>
            <person name="Ding H."/>
            <person name="Gao S."/>
            <person name="Zong X."/>
        </authorList>
    </citation>
    <scope>NUCLEOTIDE SEQUENCE [LARGE SCALE GENOMIC DNA]</scope>
    <source>
        <strain evidence="2 3">cv. Zhongwan 6</strain>
    </source>
</reference>
<dbReference type="OrthoDB" id="1862401at2759"/>
<evidence type="ECO:0000256" key="1">
    <source>
        <dbReference type="ARBA" id="ARBA00022679"/>
    </source>
</evidence>
<dbReference type="Gramene" id="Psat04G0479300-T1">
    <property type="protein sequence ID" value="KAI5421083.1"/>
    <property type="gene ID" value="KIW84_044793"/>
</dbReference>
<dbReference type="PANTHER" id="PTHR31896:SF43">
    <property type="entry name" value="PROTEIN ENHANCED PSEUDOMONAS SUSCEPTIBILITY 1"/>
    <property type="match status" value="1"/>
</dbReference>
<organism evidence="2 3">
    <name type="scientific">Pisum sativum</name>
    <name type="common">Garden pea</name>
    <name type="synonym">Lathyrus oleraceus</name>
    <dbReference type="NCBI Taxonomy" id="3888"/>
    <lineage>
        <taxon>Eukaryota</taxon>
        <taxon>Viridiplantae</taxon>
        <taxon>Streptophyta</taxon>
        <taxon>Embryophyta</taxon>
        <taxon>Tracheophyta</taxon>
        <taxon>Spermatophyta</taxon>
        <taxon>Magnoliopsida</taxon>
        <taxon>eudicotyledons</taxon>
        <taxon>Gunneridae</taxon>
        <taxon>Pentapetalae</taxon>
        <taxon>rosids</taxon>
        <taxon>fabids</taxon>
        <taxon>Fabales</taxon>
        <taxon>Fabaceae</taxon>
        <taxon>Papilionoideae</taxon>
        <taxon>50 kb inversion clade</taxon>
        <taxon>NPAAA clade</taxon>
        <taxon>Hologalegina</taxon>
        <taxon>IRL clade</taxon>
        <taxon>Fabeae</taxon>
        <taxon>Lathyrus</taxon>
    </lineage>
</organism>
<dbReference type="EMBL" id="JAMSHJ010000004">
    <property type="protein sequence ID" value="KAI5421083.1"/>
    <property type="molecule type" value="Genomic_DNA"/>
</dbReference>
<keyword evidence="3" id="KW-1185">Reference proteome</keyword>
<proteinExistence type="predicted"/>
<dbReference type="Gene3D" id="3.30.559.10">
    <property type="entry name" value="Chloramphenicol acetyltransferase-like domain"/>
    <property type="match status" value="2"/>
</dbReference>
<gene>
    <name evidence="2" type="ORF">KIW84_044793</name>
</gene>
<evidence type="ECO:0000313" key="3">
    <source>
        <dbReference type="Proteomes" id="UP001058974"/>
    </source>
</evidence>
<protein>
    <recommendedName>
        <fullName evidence="4">HXXXD-type acyl-transferase family protein</fullName>
    </recommendedName>
</protein>
<dbReference type="Pfam" id="PF02458">
    <property type="entry name" value="Transferase"/>
    <property type="match status" value="1"/>
</dbReference>
<dbReference type="Proteomes" id="UP001058974">
    <property type="component" value="Chromosome 4"/>
</dbReference>
<comment type="caution">
    <text evidence="2">The sequence shown here is derived from an EMBL/GenBank/DDBJ whole genome shotgun (WGS) entry which is preliminary data.</text>
</comment>
<accession>A0A9D4XIN1</accession>
<name>A0A9D4XIN1_PEA</name>
<dbReference type="AlphaFoldDB" id="A0A9D4XIN1"/>
<keyword evidence="1" id="KW-0808">Transferase</keyword>
<evidence type="ECO:0008006" key="4">
    <source>
        <dbReference type="Google" id="ProtNLM"/>
    </source>
</evidence>
<dbReference type="InterPro" id="IPR023213">
    <property type="entry name" value="CAT-like_dom_sf"/>
</dbReference>
<sequence length="437" mass="49453">MSSLQVLSTTTIHAPNHPNHHTIHLTPWDLQFLPFEYNQFGYLYHHPTNLDVSNQIEHLKNSFTSTLHLLHPLTGRLKITHHEDNTISCSINCNNDGALFVHAVAENITVADIFKVAKVTPIHHSFYAMNGFKNYNGTSQPLLAVQVTELVDGIFIGCTINHVTGDGNLFAYFINSWARFSKGCVKMSTLPIFERWFPKGIECPIRFPFKIEQQSNLEEKKLNPSERIFHFTKENIAKLKFKANLEAGTTNISSLQALFTHLWRSFIRSKELDPQTDVKFVLDIGVKKRLVPQLPENYYGVAVIECVVSMKAGELLGDGGLGKGALEMNKIIALHNDEKLRSEYKNWLTKPSFTITRDDAGNVNSLVIGSSPWFEFYESDFGWGKPVGVRSGYESKRNGKVYVYGCVEKGNMELEVCQPYEILVAMGNDPEFMMELS</sequence>
<evidence type="ECO:0000313" key="2">
    <source>
        <dbReference type="EMBL" id="KAI5421083.1"/>
    </source>
</evidence>
<dbReference type="GO" id="GO:0016740">
    <property type="term" value="F:transferase activity"/>
    <property type="evidence" value="ECO:0007669"/>
    <property type="project" value="UniProtKB-KW"/>
</dbReference>
<dbReference type="InterPro" id="IPR051283">
    <property type="entry name" value="Sec_Metabolite_Acyltrans"/>
</dbReference>
<dbReference type="Gramene" id="Psat4g190800.1">
    <property type="protein sequence ID" value="Psat4g190800.1.cds1"/>
    <property type="gene ID" value="Psat4g190800"/>
</dbReference>